<dbReference type="Proteomes" id="UP000712600">
    <property type="component" value="Unassembled WGS sequence"/>
</dbReference>
<comment type="caution">
    <text evidence="2">The sequence shown here is derived from an EMBL/GenBank/DDBJ whole genome shotgun (WGS) entry which is preliminary data.</text>
</comment>
<proteinExistence type="predicted"/>
<feature type="region of interest" description="Disordered" evidence="1">
    <location>
        <begin position="19"/>
        <end position="67"/>
    </location>
</feature>
<evidence type="ECO:0000313" key="2">
    <source>
        <dbReference type="EMBL" id="KAF3506496.1"/>
    </source>
</evidence>
<accession>A0A8S9NRW5</accession>
<evidence type="ECO:0000313" key="3">
    <source>
        <dbReference type="Proteomes" id="UP000712600"/>
    </source>
</evidence>
<dbReference type="EMBL" id="QGKX02001521">
    <property type="protein sequence ID" value="KAF3506496.1"/>
    <property type="molecule type" value="Genomic_DNA"/>
</dbReference>
<evidence type="ECO:0000256" key="1">
    <source>
        <dbReference type="SAM" id="MobiDB-lite"/>
    </source>
</evidence>
<dbReference type="AlphaFoldDB" id="A0A8S9NRW5"/>
<organism evidence="2 3">
    <name type="scientific">Brassica cretica</name>
    <name type="common">Mustard</name>
    <dbReference type="NCBI Taxonomy" id="69181"/>
    <lineage>
        <taxon>Eukaryota</taxon>
        <taxon>Viridiplantae</taxon>
        <taxon>Streptophyta</taxon>
        <taxon>Embryophyta</taxon>
        <taxon>Tracheophyta</taxon>
        <taxon>Spermatophyta</taxon>
        <taxon>Magnoliopsida</taxon>
        <taxon>eudicotyledons</taxon>
        <taxon>Gunneridae</taxon>
        <taxon>Pentapetalae</taxon>
        <taxon>rosids</taxon>
        <taxon>malvids</taxon>
        <taxon>Brassicales</taxon>
        <taxon>Brassicaceae</taxon>
        <taxon>Brassiceae</taxon>
        <taxon>Brassica</taxon>
    </lineage>
</organism>
<protein>
    <submittedName>
        <fullName evidence="2">Uncharacterized protein</fullName>
    </submittedName>
</protein>
<gene>
    <name evidence="2" type="ORF">F2Q69_00006877</name>
</gene>
<sequence length="113" mass="12410">MILQKEHCRNDVNFEELPNFSYSVGSSSSDDDSDRDETRVSSIRSQKRELREWGEGSVVGPTRQMGELDGVIVPTRQMGELDNVVGPTRQTGELDGMLCPVFNKTGITSAAGC</sequence>
<reference evidence="2" key="1">
    <citation type="submission" date="2019-12" db="EMBL/GenBank/DDBJ databases">
        <title>Genome sequencing and annotation of Brassica cretica.</title>
        <authorList>
            <person name="Studholme D.J."/>
            <person name="Sarris P."/>
        </authorList>
    </citation>
    <scope>NUCLEOTIDE SEQUENCE</scope>
    <source>
        <strain evidence="2">PFS-109/04</strain>
        <tissue evidence="2">Leaf</tissue>
    </source>
</reference>
<name>A0A8S9NRW5_BRACR</name>